<reference evidence="1" key="1">
    <citation type="submission" date="2021-06" db="EMBL/GenBank/DDBJ databases">
        <authorList>
            <person name="Kallberg Y."/>
            <person name="Tangrot J."/>
            <person name="Rosling A."/>
        </authorList>
    </citation>
    <scope>NUCLEOTIDE SEQUENCE</scope>
    <source>
        <strain evidence="1">MA453B</strain>
    </source>
</reference>
<dbReference type="Proteomes" id="UP000789405">
    <property type="component" value="Unassembled WGS sequence"/>
</dbReference>
<keyword evidence="2" id="KW-1185">Reference proteome</keyword>
<dbReference type="OrthoDB" id="2443773at2759"/>
<proteinExistence type="predicted"/>
<protein>
    <submittedName>
        <fullName evidence="1">15603_t:CDS:1</fullName>
    </submittedName>
</protein>
<name>A0A9N9I7D0_9GLOM</name>
<accession>A0A9N9I7D0</accession>
<sequence length="292" mass="33735">MDQNSSTFQYESKNTSNNILKNNSDSISNMFFELSNLESYNFEHANLSCVSESLYNSEYHNLDSPKNLVLLSDSFNYSDSSNINSLQSNKKHKLVFAILSNKKAKPKKSWVWHYMRKDKSVRICEISVNRNGKIELCGELFSLLISTSTLGAHLHTIYHLLEKEKIRILIVKELINLLEPFARAISLMSGDTYSTLSLILSTIVTLQEHLFKAEQTLTSYPRFKNFEFVPEKFKETKKYLKQKIRTLDKNKSLEKQQLVKPFSNLASFFKSTTTSQQFSAADIELKTYFDIP</sequence>
<evidence type="ECO:0000313" key="2">
    <source>
        <dbReference type="Proteomes" id="UP000789405"/>
    </source>
</evidence>
<gene>
    <name evidence="1" type="ORF">DERYTH_LOCUS14520</name>
</gene>
<evidence type="ECO:0000313" key="1">
    <source>
        <dbReference type="EMBL" id="CAG8723707.1"/>
    </source>
</evidence>
<dbReference type="AlphaFoldDB" id="A0A9N9I7D0"/>
<comment type="caution">
    <text evidence="1">The sequence shown here is derived from an EMBL/GenBank/DDBJ whole genome shotgun (WGS) entry which is preliminary data.</text>
</comment>
<organism evidence="1 2">
    <name type="scientific">Dentiscutata erythropus</name>
    <dbReference type="NCBI Taxonomy" id="1348616"/>
    <lineage>
        <taxon>Eukaryota</taxon>
        <taxon>Fungi</taxon>
        <taxon>Fungi incertae sedis</taxon>
        <taxon>Mucoromycota</taxon>
        <taxon>Glomeromycotina</taxon>
        <taxon>Glomeromycetes</taxon>
        <taxon>Diversisporales</taxon>
        <taxon>Gigasporaceae</taxon>
        <taxon>Dentiscutata</taxon>
    </lineage>
</organism>
<dbReference type="EMBL" id="CAJVPY010011018">
    <property type="protein sequence ID" value="CAG8723707.1"/>
    <property type="molecule type" value="Genomic_DNA"/>
</dbReference>